<organism evidence="1 2">
    <name type="scientific">Pararhizobium antarcticum</name>
    <dbReference type="NCBI Taxonomy" id="1798805"/>
    <lineage>
        <taxon>Bacteria</taxon>
        <taxon>Pseudomonadati</taxon>
        <taxon>Pseudomonadota</taxon>
        <taxon>Alphaproteobacteria</taxon>
        <taxon>Hyphomicrobiales</taxon>
        <taxon>Rhizobiaceae</taxon>
        <taxon>Rhizobium/Agrobacterium group</taxon>
        <taxon>Pararhizobium</taxon>
    </lineage>
</organism>
<evidence type="ECO:0000313" key="2">
    <source>
        <dbReference type="Proteomes" id="UP000182661"/>
    </source>
</evidence>
<reference evidence="1 2" key="1">
    <citation type="submission" date="2016-02" db="EMBL/GenBank/DDBJ databases">
        <title>Genome sequencing of a beta-galactosidase producing bacteria Rhizobium sp. 59.</title>
        <authorList>
            <person name="Wang D."/>
            <person name="Kot W."/>
            <person name="Qin Y."/>
            <person name="Hansen L."/>
            <person name="Naqvi K."/>
            <person name="Rensing C."/>
        </authorList>
    </citation>
    <scope>NUCLEOTIDE SEQUENCE [LARGE SCALE GENOMIC DNA]</scope>
    <source>
        <strain evidence="1 2">59</strain>
    </source>
</reference>
<protein>
    <submittedName>
        <fullName evidence="1">Uncharacterized protein</fullName>
    </submittedName>
</protein>
<keyword evidence="2" id="KW-1185">Reference proteome</keyword>
<evidence type="ECO:0000313" key="1">
    <source>
        <dbReference type="EMBL" id="OJF93885.1"/>
    </source>
</evidence>
<accession>A0A657LQ53</accession>
<dbReference type="EMBL" id="LSRP01000103">
    <property type="protein sequence ID" value="OJF93885.1"/>
    <property type="molecule type" value="Genomic_DNA"/>
</dbReference>
<dbReference type="AlphaFoldDB" id="A0A657LQ53"/>
<comment type="caution">
    <text evidence="1">The sequence shown here is derived from an EMBL/GenBank/DDBJ whole genome shotgun (WGS) entry which is preliminary data.</text>
</comment>
<dbReference type="OrthoDB" id="9858837at2"/>
<dbReference type="Proteomes" id="UP000182661">
    <property type="component" value="Unassembled WGS sequence"/>
</dbReference>
<name>A0A657LQ53_9HYPH</name>
<gene>
    <name evidence="1" type="ORF">AX760_21060</name>
</gene>
<dbReference type="RefSeq" id="WP_071834345.1">
    <property type="nucleotide sequence ID" value="NZ_LSRP01000103.1"/>
</dbReference>
<sequence length="71" mass="7644">MVHQNLSLVLAAALHQIPPGTKKALAGSNWAKSEAALQQISHLLEEAILAQFVVSERPEMQARLQGDAQST</sequence>
<proteinExistence type="predicted"/>